<dbReference type="Proteomes" id="UP000594015">
    <property type="component" value="Chromosome"/>
</dbReference>
<accession>A0AAE7NNB6</accession>
<dbReference type="Pfam" id="PF13289">
    <property type="entry name" value="SIR2_2"/>
    <property type="match status" value="1"/>
</dbReference>
<name>A0AAE7NNB6_9BRAD</name>
<sequence length="236" mass="25766">MREGEELREQLTSDRRRLIVFFGAGTSQAVGLNGVVQLTSNVRSQLDAKMQPEYDRVLSEVGAGAHIEHVLNRVRLCREMIGDSKTAAAGGFTGVAATELDRAICKAIYQRVSVDPTKGFQLHAEFAAWLSSVQRAKPVEIFSTNYDLLIERGLEIALVPYFDGYLGAVNPDFSDAAADDSDNLSQLPRTWARLWKLHGSIGWRVAEEAITGAKKVVRLPLVPPKATVTGSLSGRA</sequence>
<evidence type="ECO:0000313" key="1">
    <source>
        <dbReference type="EMBL" id="QOZ66528.1"/>
    </source>
</evidence>
<evidence type="ECO:0008006" key="3">
    <source>
        <dbReference type="Google" id="ProtNLM"/>
    </source>
</evidence>
<dbReference type="RefSeq" id="WP_092219767.1">
    <property type="nucleotide sequence ID" value="NZ_CP030050.1"/>
</dbReference>
<evidence type="ECO:0000313" key="2">
    <source>
        <dbReference type="Proteomes" id="UP000594015"/>
    </source>
</evidence>
<dbReference type="EMBL" id="CP030050">
    <property type="protein sequence ID" value="QOZ66528.1"/>
    <property type="molecule type" value="Genomic_DNA"/>
</dbReference>
<protein>
    <recommendedName>
        <fullName evidence="3">SIR2-like domain-containing protein</fullName>
    </recommendedName>
</protein>
<gene>
    <name evidence="1" type="ORF">WN72_09155</name>
</gene>
<dbReference type="KEGG" id="barh:WN72_09155"/>
<dbReference type="AlphaFoldDB" id="A0AAE7NNB6"/>
<proteinExistence type="predicted"/>
<reference evidence="1 2" key="1">
    <citation type="submission" date="2018-06" db="EMBL/GenBank/DDBJ databases">
        <title>Comparative genomics of Bradyrhizobium nodulating Arachidis hypogaea.</title>
        <authorList>
            <person name="Li Y."/>
        </authorList>
    </citation>
    <scope>NUCLEOTIDE SEQUENCE [LARGE SCALE GENOMIC DNA]</scope>
    <source>
        <strain evidence="1 2">CCBAU 051107</strain>
    </source>
</reference>
<organism evidence="1 2">
    <name type="scientific">Bradyrhizobium arachidis</name>
    <dbReference type="NCBI Taxonomy" id="858423"/>
    <lineage>
        <taxon>Bacteria</taxon>
        <taxon>Pseudomonadati</taxon>
        <taxon>Pseudomonadota</taxon>
        <taxon>Alphaproteobacteria</taxon>
        <taxon>Hyphomicrobiales</taxon>
        <taxon>Nitrobacteraceae</taxon>
        <taxon>Bradyrhizobium</taxon>
    </lineage>
</organism>